<evidence type="ECO:0000313" key="3">
    <source>
        <dbReference type="EMBL" id="CAD6269675.1"/>
    </source>
</evidence>
<name>A0A811RI37_9POAL</name>
<dbReference type="Pfam" id="PF03372">
    <property type="entry name" value="Exo_endo_phos"/>
    <property type="match status" value="1"/>
</dbReference>
<dbReference type="GO" id="GO:0003824">
    <property type="term" value="F:catalytic activity"/>
    <property type="evidence" value="ECO:0007669"/>
    <property type="project" value="InterPro"/>
</dbReference>
<dbReference type="OrthoDB" id="691633at2759"/>
<organism evidence="3 4">
    <name type="scientific">Miscanthus lutarioriparius</name>
    <dbReference type="NCBI Taxonomy" id="422564"/>
    <lineage>
        <taxon>Eukaryota</taxon>
        <taxon>Viridiplantae</taxon>
        <taxon>Streptophyta</taxon>
        <taxon>Embryophyta</taxon>
        <taxon>Tracheophyta</taxon>
        <taxon>Spermatophyta</taxon>
        <taxon>Magnoliopsida</taxon>
        <taxon>Liliopsida</taxon>
        <taxon>Poales</taxon>
        <taxon>Poaceae</taxon>
        <taxon>PACMAD clade</taxon>
        <taxon>Panicoideae</taxon>
        <taxon>Andropogonodae</taxon>
        <taxon>Andropogoneae</taxon>
        <taxon>Saccharinae</taxon>
        <taxon>Miscanthus</taxon>
    </lineage>
</organism>
<evidence type="ECO:0000313" key="4">
    <source>
        <dbReference type="Proteomes" id="UP000604825"/>
    </source>
</evidence>
<dbReference type="EMBL" id="CAJGYO010000015">
    <property type="protein sequence ID" value="CAD6269675.1"/>
    <property type="molecule type" value="Genomic_DNA"/>
</dbReference>
<feature type="domain" description="Reverse transcriptase" evidence="1">
    <location>
        <begin position="499"/>
        <end position="663"/>
    </location>
</feature>
<sequence>MSWNVRGLGNPDKCVTVKDAILNAKPSIICLQETKLSDIISFKAKTFLPPALASSYTFVPSVGSRGGLCTAWDSSAFTSTNDEQRLYTQTVTFHSTISDITLTITNVYAPSDHCHTPAFLSELSEIADSISGPWVLIGDFNLIRTRDDKNNNNFNRALADSFNDTIHALAISEFHLSNRLYTWTNLQPTPILARLDRAFANLEHCHNFPDSTLYCLPRPTSDHTPLMLSMSTTIPKTNIFRFERSWLHNNTLMPSILPVWINAPRCLDMAGQLAVSIKSTRLAAKAWNRRNRAPPSLIPNCKFIIQLFDSFEEERNLSCHEFQVRKLCQDRLAWALKERATYWKQRSKHKAIRECDENTAFHHTQATMRRRNNNIRLIEVDGVQITNHEGKVNALTNYFKEIIGQPGTSTFQFNVHDLFSESPRPSDSLIDRFTESEAKEALFSMNCNSAPGPDGFGPAFYRAAWNTVKSDVMNFLNAFHGGQVDLDRINRSYMVLILKKPGVCSVDAFRPIALQNCSVKILAKILTRRLQRQIHDLIDLNQTGFIRGRSISEGFVYATELVQLCHKRKLPTLVLKLDFAKAFDTVNWLGLHCVLQARGFSVRWINWISEILSSSKSAVIVNGCPGNWIDCKRGLRQGDPLSPYLFLLVAETLQKMIQQAADIILHPVDNLQPAAVLQREGFPQTYLGLPLSIHKLSLTSFTPYICKADRYLASWQASLLNTMGRVVLVNSVLDSQLNYLMSALALPPGVIKQVDKQRRVFMWGGNQEMSVAQCLVAWKKVCTAKDHGGLGTKDLGAQNICLLLKLIHRLHTATSSAWASWVRQRACLATLQGDLHGQHWEVLWSLLPLYQAITTVDLGNGSSTSFWFDVWCGEDALADRFPTLLSHCTLKDATVAAAVASQLIGAFVLRLSPQANNELLAVREIIDNTTLSTCNDKRLSPFCLGLGKLDTSGIYRLIKSQSSSRDEASTFI</sequence>
<reference evidence="3" key="1">
    <citation type="submission" date="2020-10" db="EMBL/GenBank/DDBJ databases">
        <authorList>
            <person name="Han B."/>
            <person name="Lu T."/>
            <person name="Zhao Q."/>
            <person name="Huang X."/>
            <person name="Zhao Y."/>
        </authorList>
    </citation>
    <scope>NUCLEOTIDE SEQUENCE</scope>
</reference>
<dbReference type="PANTHER" id="PTHR19446">
    <property type="entry name" value="REVERSE TRANSCRIPTASES"/>
    <property type="match status" value="1"/>
</dbReference>
<feature type="domain" description="Endonuclease/exonuclease/phosphatase" evidence="2">
    <location>
        <begin position="1"/>
        <end position="223"/>
    </location>
</feature>
<evidence type="ECO:0000259" key="1">
    <source>
        <dbReference type="Pfam" id="PF00078"/>
    </source>
</evidence>
<proteinExistence type="predicted"/>
<dbReference type="AlphaFoldDB" id="A0A811RI37"/>
<dbReference type="InterPro" id="IPR036691">
    <property type="entry name" value="Endo/exonu/phosph_ase_sf"/>
</dbReference>
<accession>A0A811RI37</accession>
<dbReference type="Pfam" id="PF00078">
    <property type="entry name" value="RVT_1"/>
    <property type="match status" value="1"/>
</dbReference>
<gene>
    <name evidence="3" type="ORF">NCGR_LOCUS52977</name>
</gene>
<protein>
    <recommendedName>
        <fullName evidence="5">Reverse transcriptase domain-containing protein</fullName>
    </recommendedName>
</protein>
<dbReference type="InterPro" id="IPR043502">
    <property type="entry name" value="DNA/RNA_pol_sf"/>
</dbReference>
<dbReference type="InterPro" id="IPR000477">
    <property type="entry name" value="RT_dom"/>
</dbReference>
<dbReference type="Proteomes" id="UP000604825">
    <property type="component" value="Unassembled WGS sequence"/>
</dbReference>
<dbReference type="SUPFAM" id="SSF56672">
    <property type="entry name" value="DNA/RNA polymerases"/>
    <property type="match status" value="1"/>
</dbReference>
<comment type="caution">
    <text evidence="3">The sequence shown here is derived from an EMBL/GenBank/DDBJ whole genome shotgun (WGS) entry which is preliminary data.</text>
</comment>
<evidence type="ECO:0000259" key="2">
    <source>
        <dbReference type="Pfam" id="PF03372"/>
    </source>
</evidence>
<evidence type="ECO:0008006" key="5">
    <source>
        <dbReference type="Google" id="ProtNLM"/>
    </source>
</evidence>
<dbReference type="SUPFAM" id="SSF56219">
    <property type="entry name" value="DNase I-like"/>
    <property type="match status" value="1"/>
</dbReference>
<dbReference type="Gene3D" id="3.60.10.10">
    <property type="entry name" value="Endonuclease/exonuclease/phosphatase"/>
    <property type="match status" value="1"/>
</dbReference>
<dbReference type="CDD" id="cd01650">
    <property type="entry name" value="RT_nLTR_like"/>
    <property type="match status" value="1"/>
</dbReference>
<dbReference type="InterPro" id="IPR005135">
    <property type="entry name" value="Endo/exonuclease/phosphatase"/>
</dbReference>
<keyword evidence="4" id="KW-1185">Reference proteome</keyword>